<evidence type="ECO:0000313" key="3">
    <source>
        <dbReference type="Proteomes" id="UP001154282"/>
    </source>
</evidence>
<protein>
    <submittedName>
        <fullName evidence="2">Uncharacterized protein</fullName>
    </submittedName>
</protein>
<evidence type="ECO:0000313" key="2">
    <source>
        <dbReference type="EMBL" id="CAI0545985.1"/>
    </source>
</evidence>
<sequence>SDGSVLLDIGQAGAGGLIRDHTGRCIAAYVCNLGFCSIT</sequence>
<dbReference type="AlphaFoldDB" id="A0AAV0QLE1"/>
<keyword evidence="3" id="KW-1185">Reference proteome</keyword>
<gene>
    <name evidence="1" type="ORF">LITE_LOCUS43770</name>
    <name evidence="2" type="ORF">LITE_LOCUS43772</name>
</gene>
<proteinExistence type="predicted"/>
<reference evidence="2" key="1">
    <citation type="submission" date="2022-08" db="EMBL/GenBank/DDBJ databases">
        <authorList>
            <person name="Gutierrez-Valencia J."/>
        </authorList>
    </citation>
    <scope>NUCLEOTIDE SEQUENCE</scope>
</reference>
<dbReference type="Proteomes" id="UP001154282">
    <property type="component" value="Unassembled WGS sequence"/>
</dbReference>
<accession>A0AAV0QLE1</accession>
<name>A0AAV0QLE1_9ROSI</name>
<organism evidence="2 3">
    <name type="scientific">Linum tenue</name>
    <dbReference type="NCBI Taxonomy" id="586396"/>
    <lineage>
        <taxon>Eukaryota</taxon>
        <taxon>Viridiplantae</taxon>
        <taxon>Streptophyta</taxon>
        <taxon>Embryophyta</taxon>
        <taxon>Tracheophyta</taxon>
        <taxon>Spermatophyta</taxon>
        <taxon>Magnoliopsida</taxon>
        <taxon>eudicotyledons</taxon>
        <taxon>Gunneridae</taxon>
        <taxon>Pentapetalae</taxon>
        <taxon>rosids</taxon>
        <taxon>fabids</taxon>
        <taxon>Malpighiales</taxon>
        <taxon>Linaceae</taxon>
        <taxon>Linum</taxon>
    </lineage>
</organism>
<evidence type="ECO:0000313" key="1">
    <source>
        <dbReference type="EMBL" id="CAI0545982.1"/>
    </source>
</evidence>
<dbReference type="EMBL" id="CAMGYJ010000009">
    <property type="protein sequence ID" value="CAI0545985.1"/>
    <property type="molecule type" value="Genomic_DNA"/>
</dbReference>
<feature type="non-terminal residue" evidence="2">
    <location>
        <position position="1"/>
    </location>
</feature>
<comment type="caution">
    <text evidence="2">The sequence shown here is derived from an EMBL/GenBank/DDBJ whole genome shotgun (WGS) entry which is preliminary data.</text>
</comment>
<dbReference type="EMBL" id="CAMGYJ010000009">
    <property type="protein sequence ID" value="CAI0545982.1"/>
    <property type="molecule type" value="Genomic_DNA"/>
</dbReference>